<comment type="caution">
    <text evidence="1">The sequence shown here is derived from an EMBL/GenBank/DDBJ whole genome shotgun (WGS) entry which is preliminary data.</text>
</comment>
<sequence>ELERYFESKAEIPQIRHDKKQRIETLINEEALLLARYMRGELETWIPSTRETTCEQTLIQ</sequence>
<gene>
    <name evidence="1" type="ORF">S12H4_16415</name>
</gene>
<name>X1RCE9_9ZZZZ</name>
<dbReference type="EMBL" id="BARW01007936">
    <property type="protein sequence ID" value="GAI78243.1"/>
    <property type="molecule type" value="Genomic_DNA"/>
</dbReference>
<feature type="non-terminal residue" evidence="1">
    <location>
        <position position="1"/>
    </location>
</feature>
<reference evidence="1" key="1">
    <citation type="journal article" date="2014" name="Front. Microbiol.">
        <title>High frequency of phylogenetically diverse reductive dehalogenase-homologous genes in deep subseafloor sedimentary metagenomes.</title>
        <authorList>
            <person name="Kawai M."/>
            <person name="Futagami T."/>
            <person name="Toyoda A."/>
            <person name="Takaki Y."/>
            <person name="Nishi S."/>
            <person name="Hori S."/>
            <person name="Arai W."/>
            <person name="Tsubouchi T."/>
            <person name="Morono Y."/>
            <person name="Uchiyama I."/>
            <person name="Ito T."/>
            <person name="Fujiyama A."/>
            <person name="Inagaki F."/>
            <person name="Takami H."/>
        </authorList>
    </citation>
    <scope>NUCLEOTIDE SEQUENCE</scope>
    <source>
        <strain evidence="1">Expedition CK06-06</strain>
    </source>
</reference>
<protein>
    <submittedName>
        <fullName evidence="1">Uncharacterized protein</fullName>
    </submittedName>
</protein>
<evidence type="ECO:0000313" key="1">
    <source>
        <dbReference type="EMBL" id="GAI78243.1"/>
    </source>
</evidence>
<proteinExistence type="predicted"/>
<organism evidence="1">
    <name type="scientific">marine sediment metagenome</name>
    <dbReference type="NCBI Taxonomy" id="412755"/>
    <lineage>
        <taxon>unclassified sequences</taxon>
        <taxon>metagenomes</taxon>
        <taxon>ecological metagenomes</taxon>
    </lineage>
</organism>
<accession>X1RCE9</accession>
<dbReference type="AlphaFoldDB" id="X1RCE9"/>